<organism evidence="1 2">
    <name type="scientific">Plastoroseomonas arctica</name>
    <dbReference type="NCBI Taxonomy" id="1509237"/>
    <lineage>
        <taxon>Bacteria</taxon>
        <taxon>Pseudomonadati</taxon>
        <taxon>Pseudomonadota</taxon>
        <taxon>Alphaproteobacteria</taxon>
        <taxon>Acetobacterales</taxon>
        <taxon>Acetobacteraceae</taxon>
        <taxon>Plastoroseomonas</taxon>
    </lineage>
</organism>
<reference evidence="1" key="2">
    <citation type="journal article" date="2021" name="Syst. Appl. Microbiol.">
        <title>Roseomonas hellenica sp. nov., isolated from roots of wild-growing Alkanna tinctoria.</title>
        <authorList>
            <person name="Rat A."/>
            <person name="Naranjo H.D."/>
            <person name="Lebbe L."/>
            <person name="Cnockaert M."/>
            <person name="Krigas N."/>
            <person name="Grigoriadou K."/>
            <person name="Maloupa E."/>
            <person name="Willems A."/>
        </authorList>
    </citation>
    <scope>NUCLEOTIDE SEQUENCE</scope>
    <source>
        <strain evidence="1">LMG 28251</strain>
    </source>
</reference>
<dbReference type="Proteomes" id="UP001196068">
    <property type="component" value="Unassembled WGS sequence"/>
</dbReference>
<sequence length="189" mass="21417">MRPGQSSVLNDPTGCWYASVNMVGWYFEAGPRQGVPELYSGNLPPEVRARLGFQGHFATGSAQARAVMNAYHGGQSEHVLLAEREHLEPVSNCARNNYNYGGLQVDQLLRRYGPVFFYWVKTVRGRSYGHASVLIGIGKRETEVIYHDPENLPNSRMTLDQFNQVRQRWMYGMMRKSGFGHVLRGHNIA</sequence>
<dbReference type="InterPro" id="IPR022118">
    <property type="entry name" value="Peptidase_C70_AvrRpt2"/>
</dbReference>
<evidence type="ECO:0000313" key="2">
    <source>
        <dbReference type="Proteomes" id="UP001196068"/>
    </source>
</evidence>
<evidence type="ECO:0000313" key="1">
    <source>
        <dbReference type="EMBL" id="MBR0657492.1"/>
    </source>
</evidence>
<protein>
    <submittedName>
        <fullName evidence="1">Uncharacterized protein</fullName>
    </submittedName>
</protein>
<comment type="caution">
    <text evidence="1">The sequence shown here is derived from an EMBL/GenBank/DDBJ whole genome shotgun (WGS) entry which is preliminary data.</text>
</comment>
<gene>
    <name evidence="1" type="ORF">GXW79_20625</name>
</gene>
<accession>A0AAF1KUZ2</accession>
<name>A0AAF1KUZ2_9PROT</name>
<reference evidence="1" key="1">
    <citation type="submission" date="2020-01" db="EMBL/GenBank/DDBJ databases">
        <authorList>
            <person name="Rat A."/>
        </authorList>
    </citation>
    <scope>NUCLEOTIDE SEQUENCE</scope>
    <source>
        <strain evidence="1">LMG 28251</strain>
    </source>
</reference>
<dbReference type="Pfam" id="PF12385">
    <property type="entry name" value="Peptidase_C70"/>
    <property type="match status" value="1"/>
</dbReference>
<dbReference type="AlphaFoldDB" id="A0AAF1KUZ2"/>
<dbReference type="RefSeq" id="WP_211876355.1">
    <property type="nucleotide sequence ID" value="NZ_JAAEDH010000038.1"/>
</dbReference>
<proteinExistence type="predicted"/>
<dbReference type="EMBL" id="JAAEDH010000038">
    <property type="protein sequence ID" value="MBR0657492.1"/>
    <property type="molecule type" value="Genomic_DNA"/>
</dbReference>
<keyword evidence="2" id="KW-1185">Reference proteome</keyword>